<dbReference type="AlphaFoldDB" id="A0A841M2Z6"/>
<comment type="cofactor">
    <cofactor evidence="11">
        <name>FMN</name>
        <dbReference type="ChEBI" id="CHEBI:58210"/>
    </cofactor>
    <text evidence="11">Binds 1 FMN per subunit.</text>
</comment>
<dbReference type="UniPathway" id="UPA00070">
    <property type="reaction ID" value="UER00946"/>
</dbReference>
<keyword evidence="7 11" id="KW-0665">Pyrimidine biosynthesis</keyword>
<keyword evidence="14" id="KW-1185">Reference proteome</keyword>
<evidence type="ECO:0000256" key="5">
    <source>
        <dbReference type="ARBA" id="ARBA00022630"/>
    </source>
</evidence>
<feature type="binding site" evidence="11">
    <location>
        <begin position="61"/>
        <end position="65"/>
    </location>
    <ligand>
        <name>FMN</name>
        <dbReference type="ChEBI" id="CHEBI:58210"/>
    </ligand>
</feature>
<keyword evidence="9 11" id="KW-0472">Membrane</keyword>
<evidence type="ECO:0000256" key="11">
    <source>
        <dbReference type="HAMAP-Rule" id="MF_00225"/>
    </source>
</evidence>
<dbReference type="GO" id="GO:0044205">
    <property type="term" value="P:'de novo' UMP biosynthetic process"/>
    <property type="evidence" value="ECO:0007669"/>
    <property type="project" value="UniProtKB-UniRule"/>
</dbReference>
<evidence type="ECO:0000313" key="13">
    <source>
        <dbReference type="EMBL" id="MBB6260518.1"/>
    </source>
</evidence>
<feature type="binding site" evidence="11">
    <location>
        <begin position="243"/>
        <end position="244"/>
    </location>
    <ligand>
        <name>substrate</name>
    </ligand>
</feature>
<feature type="binding site" evidence="11">
    <location>
        <position position="242"/>
    </location>
    <ligand>
        <name>FMN</name>
        <dbReference type="ChEBI" id="CHEBI:58210"/>
    </ligand>
</feature>
<feature type="binding site" evidence="11">
    <location>
        <position position="214"/>
    </location>
    <ligand>
        <name>FMN</name>
        <dbReference type="ChEBI" id="CHEBI:58210"/>
    </ligand>
</feature>
<dbReference type="InterPro" id="IPR001295">
    <property type="entry name" value="Dihydroorotate_DH_CS"/>
</dbReference>
<accession>A0A841M2Z6</accession>
<keyword evidence="11" id="KW-1003">Cell membrane</keyword>
<evidence type="ECO:0000256" key="7">
    <source>
        <dbReference type="ARBA" id="ARBA00022975"/>
    </source>
</evidence>
<feature type="binding site" evidence="11">
    <location>
        <position position="174"/>
    </location>
    <ligand>
        <name>substrate</name>
    </ligand>
</feature>
<evidence type="ECO:0000256" key="10">
    <source>
        <dbReference type="ARBA" id="ARBA00048639"/>
    </source>
</evidence>
<evidence type="ECO:0000256" key="6">
    <source>
        <dbReference type="ARBA" id="ARBA00022643"/>
    </source>
</evidence>
<dbReference type="NCBIfam" id="TIGR01036">
    <property type="entry name" value="pyrD_sub2"/>
    <property type="match status" value="1"/>
</dbReference>
<gene>
    <name evidence="11" type="primary">pyrD</name>
    <name evidence="13" type="ORF">FHS77_001052</name>
</gene>
<feature type="binding site" evidence="11">
    <location>
        <position position="169"/>
    </location>
    <ligand>
        <name>FMN</name>
        <dbReference type="ChEBI" id="CHEBI:58210"/>
    </ligand>
</feature>
<comment type="catalytic activity">
    <reaction evidence="10 11">
        <text>(S)-dihydroorotate + a quinone = orotate + a quinol</text>
        <dbReference type="Rhea" id="RHEA:30187"/>
        <dbReference type="ChEBI" id="CHEBI:24646"/>
        <dbReference type="ChEBI" id="CHEBI:30839"/>
        <dbReference type="ChEBI" id="CHEBI:30864"/>
        <dbReference type="ChEBI" id="CHEBI:132124"/>
        <dbReference type="EC" id="1.3.5.2"/>
    </reaction>
</comment>
<dbReference type="RefSeq" id="WP_184220983.1">
    <property type="nucleotide sequence ID" value="NZ_JACIIU010000003.1"/>
</dbReference>
<evidence type="ECO:0000313" key="14">
    <source>
        <dbReference type="Proteomes" id="UP000555393"/>
    </source>
</evidence>
<name>A0A841M2Z6_9HYPH</name>
<comment type="function">
    <text evidence="1 11">Catalyzes the conversion of dihydroorotate to orotate with quinone as electron acceptor.</text>
</comment>
<dbReference type="InterPro" id="IPR005720">
    <property type="entry name" value="Dihydroorotate_DH_cat"/>
</dbReference>
<dbReference type="EC" id="1.3.5.2" evidence="11"/>
<comment type="pathway">
    <text evidence="3 11">Pyrimidine metabolism; UMP biosynthesis via de novo pathway; orotate from (S)-dihydroorotate (quinone route): step 1/1.</text>
</comment>
<evidence type="ECO:0000256" key="3">
    <source>
        <dbReference type="ARBA" id="ARBA00005161"/>
    </source>
</evidence>
<comment type="subunit">
    <text evidence="11">Monomer.</text>
</comment>
<evidence type="ECO:0000256" key="1">
    <source>
        <dbReference type="ARBA" id="ARBA00003125"/>
    </source>
</evidence>
<feature type="binding site" evidence="11">
    <location>
        <position position="65"/>
    </location>
    <ligand>
        <name>substrate</name>
    </ligand>
</feature>
<proteinExistence type="inferred from homology"/>
<dbReference type="Pfam" id="PF01180">
    <property type="entry name" value="DHO_dh"/>
    <property type="match status" value="1"/>
</dbReference>
<dbReference type="Proteomes" id="UP000555393">
    <property type="component" value="Unassembled WGS sequence"/>
</dbReference>
<dbReference type="EMBL" id="JACIIU010000003">
    <property type="protein sequence ID" value="MBB6260518.1"/>
    <property type="molecule type" value="Genomic_DNA"/>
</dbReference>
<feature type="binding site" evidence="11">
    <location>
        <position position="85"/>
    </location>
    <ligand>
        <name>FMN</name>
        <dbReference type="ChEBI" id="CHEBI:58210"/>
    </ligand>
</feature>
<dbReference type="InterPro" id="IPR050074">
    <property type="entry name" value="DHO_dehydrogenase"/>
</dbReference>
<evidence type="ECO:0000256" key="9">
    <source>
        <dbReference type="ARBA" id="ARBA00023136"/>
    </source>
</evidence>
<feature type="active site" description="Nucleophile" evidence="11">
    <location>
        <position position="172"/>
    </location>
</feature>
<dbReference type="NCBIfam" id="NF003645">
    <property type="entry name" value="PRK05286.1-2"/>
    <property type="match status" value="1"/>
</dbReference>
<comment type="similarity">
    <text evidence="4 11">Belongs to the dihydroorotate dehydrogenase family. Type 2 subfamily.</text>
</comment>
<dbReference type="SUPFAM" id="SSF51395">
    <property type="entry name" value="FMN-linked oxidoreductases"/>
    <property type="match status" value="1"/>
</dbReference>
<dbReference type="GO" id="GO:0106430">
    <property type="term" value="F:dihydroorotate dehydrogenase (quinone) activity"/>
    <property type="evidence" value="ECO:0007669"/>
    <property type="project" value="UniProtKB-EC"/>
</dbReference>
<keyword evidence="5 11" id="KW-0285">Flavoprotein</keyword>
<dbReference type="InterPro" id="IPR013785">
    <property type="entry name" value="Aldolase_TIM"/>
</dbReference>
<feature type="binding site" evidence="11">
    <location>
        <position position="169"/>
    </location>
    <ligand>
        <name>substrate</name>
    </ligand>
</feature>
<dbReference type="HAMAP" id="MF_00225">
    <property type="entry name" value="DHO_dh_type2"/>
    <property type="match status" value="1"/>
</dbReference>
<dbReference type="GO" id="GO:0005737">
    <property type="term" value="C:cytoplasm"/>
    <property type="evidence" value="ECO:0007669"/>
    <property type="project" value="InterPro"/>
</dbReference>
<dbReference type="InterPro" id="IPR005719">
    <property type="entry name" value="Dihydroorotate_DH_2"/>
</dbReference>
<feature type="binding site" evidence="11">
    <location>
        <position position="294"/>
    </location>
    <ligand>
        <name>FMN</name>
        <dbReference type="ChEBI" id="CHEBI:58210"/>
    </ligand>
</feature>
<reference evidence="13 14" key="1">
    <citation type="submission" date="2020-08" db="EMBL/GenBank/DDBJ databases">
        <title>Genomic Encyclopedia of Type Strains, Phase IV (KMG-IV): sequencing the most valuable type-strain genomes for metagenomic binning, comparative biology and taxonomic classification.</title>
        <authorList>
            <person name="Goeker M."/>
        </authorList>
    </citation>
    <scope>NUCLEOTIDE SEQUENCE [LARGE SCALE GENOMIC DNA]</scope>
    <source>
        <strain evidence="13 14">DSM 22336</strain>
    </source>
</reference>
<comment type="caution">
    <text evidence="13">The sequence shown here is derived from an EMBL/GenBank/DDBJ whole genome shotgun (WGS) entry which is preliminary data.</text>
</comment>
<feature type="binding site" evidence="11">
    <location>
        <begin position="315"/>
        <end position="316"/>
    </location>
    <ligand>
        <name>FMN</name>
        <dbReference type="ChEBI" id="CHEBI:58210"/>
    </ligand>
</feature>
<dbReference type="GO" id="GO:0006207">
    <property type="term" value="P:'de novo' pyrimidine nucleobase biosynthetic process"/>
    <property type="evidence" value="ECO:0007669"/>
    <property type="project" value="UniProtKB-UniRule"/>
</dbReference>
<evidence type="ECO:0000256" key="4">
    <source>
        <dbReference type="ARBA" id="ARBA00005359"/>
    </source>
</evidence>
<dbReference type="PROSITE" id="PS00911">
    <property type="entry name" value="DHODEHASE_1"/>
    <property type="match status" value="1"/>
</dbReference>
<feature type="domain" description="Dihydroorotate dehydrogenase catalytic" evidence="12">
    <location>
        <begin position="44"/>
        <end position="336"/>
    </location>
</feature>
<protein>
    <recommendedName>
        <fullName evidence="11">Dihydroorotate dehydrogenase (quinone)</fullName>
        <ecNumber evidence="11">1.3.5.2</ecNumber>
    </recommendedName>
    <alternativeName>
        <fullName evidence="11">DHOdehase</fullName>
        <shortName evidence="11">DHOD</shortName>
        <shortName evidence="11">DHODase</shortName>
    </alternativeName>
    <alternativeName>
        <fullName evidence="11">Dihydroorotate oxidase</fullName>
    </alternativeName>
</protein>
<dbReference type="NCBIfam" id="NF003652">
    <property type="entry name" value="PRK05286.2-5"/>
    <property type="match status" value="1"/>
</dbReference>
<keyword evidence="6 11" id="KW-0288">FMN</keyword>
<feature type="binding site" evidence="11">
    <location>
        <position position="265"/>
    </location>
    <ligand>
        <name>FMN</name>
        <dbReference type="ChEBI" id="CHEBI:58210"/>
    </ligand>
</feature>
<evidence type="ECO:0000256" key="2">
    <source>
        <dbReference type="ARBA" id="ARBA00004370"/>
    </source>
</evidence>
<organism evidence="13 14">
    <name type="scientific">Paenochrobactrum gallinarii</name>
    <dbReference type="NCBI Taxonomy" id="643673"/>
    <lineage>
        <taxon>Bacteria</taxon>
        <taxon>Pseudomonadati</taxon>
        <taxon>Pseudomonadota</taxon>
        <taxon>Alphaproteobacteria</taxon>
        <taxon>Hyphomicrobiales</taxon>
        <taxon>Brucellaceae</taxon>
        <taxon>Paenochrobactrum</taxon>
    </lineage>
</organism>
<evidence type="ECO:0000259" key="12">
    <source>
        <dbReference type="Pfam" id="PF01180"/>
    </source>
</evidence>
<dbReference type="Gene3D" id="3.20.20.70">
    <property type="entry name" value="Aldolase class I"/>
    <property type="match status" value="1"/>
</dbReference>
<dbReference type="PANTHER" id="PTHR48109">
    <property type="entry name" value="DIHYDROOROTATE DEHYDROGENASE (QUINONE), MITOCHONDRIAL-RELATED"/>
    <property type="match status" value="1"/>
</dbReference>
<evidence type="ECO:0000256" key="8">
    <source>
        <dbReference type="ARBA" id="ARBA00023002"/>
    </source>
</evidence>
<dbReference type="CDD" id="cd04738">
    <property type="entry name" value="DHOD_2_like"/>
    <property type="match status" value="1"/>
</dbReference>
<dbReference type="GO" id="GO:0005886">
    <property type="term" value="C:plasma membrane"/>
    <property type="evidence" value="ECO:0007669"/>
    <property type="project" value="UniProtKB-SubCell"/>
</dbReference>
<feature type="binding site" evidence="11">
    <location>
        <position position="138"/>
    </location>
    <ligand>
        <name>FMN</name>
        <dbReference type="ChEBI" id="CHEBI:58210"/>
    </ligand>
</feature>
<feature type="binding site" evidence="11">
    <location>
        <begin position="110"/>
        <end position="114"/>
    </location>
    <ligand>
        <name>substrate</name>
    </ligand>
</feature>
<keyword evidence="8 11" id="KW-0560">Oxidoreductase</keyword>
<comment type="subcellular location">
    <subcellularLocation>
        <location evidence="11">Cell membrane</location>
        <topology evidence="11">Peripheral membrane protein</topology>
    </subcellularLocation>
    <subcellularLocation>
        <location evidence="2">Membrane</location>
    </subcellularLocation>
</comment>
<dbReference type="PANTHER" id="PTHR48109:SF4">
    <property type="entry name" value="DIHYDROOROTATE DEHYDROGENASE (QUINONE), MITOCHONDRIAL"/>
    <property type="match status" value="1"/>
</dbReference>
<sequence length="363" mass="39303">MPRLFESFGRRALFALDAEQAHALSITGLKTGLVSGSFPEDPALRQKIAGVCFPNPLGMAAGYDKNAEVPDNLLKLGFGFTEVGTLTPRPQSGNPKPRIFRLVEDEGVINRLGFNNEGHEAAYKRLAERGSTGIIGVNIGANKDAEDRIADYVAGIKRFHAVARYFTVNISSPNTPGLRNLQSRESLRELLQRVLEARDDECQKCTLKRPVFLKIAPDLSETELDDIAQEALAQKLDGLIISNTTLSRTGLKSKDNTAETGGLSGAPVFERSTIVLAKMRQRVGKEMPLIGVGGVDNTTKTLTKIKAGADLVQLYTGMVYKGPGLPAEIIKGLSQVVEAEGVANISAFRDRETDEWAAKEIPA</sequence>